<evidence type="ECO:0000259" key="13">
    <source>
        <dbReference type="PROSITE" id="PS51164"/>
    </source>
</evidence>
<accession>A0A9P4HT29</accession>
<dbReference type="Proteomes" id="UP000799776">
    <property type="component" value="Unassembled WGS sequence"/>
</dbReference>
<keyword evidence="9 11" id="KW-0119">Carbohydrate metabolism</keyword>
<dbReference type="EMBL" id="ML978730">
    <property type="protein sequence ID" value="KAF2085504.1"/>
    <property type="molecule type" value="Genomic_DNA"/>
</dbReference>
<dbReference type="SUPFAM" id="SSF51445">
    <property type="entry name" value="(Trans)glycosidases"/>
    <property type="match status" value="1"/>
</dbReference>
<dbReference type="Gene3D" id="3.20.20.80">
    <property type="entry name" value="Glycosidases"/>
    <property type="match status" value="1"/>
</dbReference>
<comment type="subcellular location">
    <subcellularLocation>
        <location evidence="2">Secreted</location>
    </subcellularLocation>
</comment>
<evidence type="ECO:0000256" key="12">
    <source>
        <dbReference type="SAM" id="SignalP"/>
    </source>
</evidence>
<dbReference type="GO" id="GO:0030248">
    <property type="term" value="F:cellulose binding"/>
    <property type="evidence" value="ECO:0007669"/>
    <property type="project" value="InterPro"/>
</dbReference>
<keyword evidence="10 11" id="KW-0624">Polysaccharide degradation</keyword>
<comment type="caution">
    <text evidence="15">The sequence shown here is derived from an EMBL/GenBank/DDBJ whole genome shotgun (WGS) entry which is preliminary data.</text>
</comment>
<dbReference type="Pfam" id="PF00734">
    <property type="entry name" value="CBM_1"/>
    <property type="match status" value="1"/>
</dbReference>
<evidence type="ECO:0000256" key="8">
    <source>
        <dbReference type="ARBA" id="ARBA00022801"/>
    </source>
</evidence>
<dbReference type="SMART" id="SM00633">
    <property type="entry name" value="Glyco_10"/>
    <property type="match status" value="1"/>
</dbReference>
<dbReference type="InterPro" id="IPR044846">
    <property type="entry name" value="GH10"/>
</dbReference>
<sequence length="413" mass="43962">MPFFDSAVYLLSAATVVQGAPFLSRRAASGLNTAAVAAGKVYFGSATDNVELTDTAYLTELSNTADFGQITPGNTMKWQYTEPSQGSFDYTEGDVIANLAASNGQKLRCHTLVWYSQLPSWVSNGGFDNATLIEVMTNHITNEMMHYKGQCYAWDVVNEAISDDGTGSYRSNVFYETIGEAYIPIAFAAAAAADPDAKLYYNDYNIDYSGSKATKALEIVKMVQAYGAKIDGVGGQGHWTVGGVPTQSDLEATMKTYTDLGVDFAITELDIRMELPETDALLEQQATDYSTAVGACMNVDGCVGITIWDYTDKYSWVPNTFSGYGDACPWDDDLEKKPAYNAILSALGGSTSSNVSTVAAADTAATTPTTASQAASGAVAKYGQCGGATYSGSLECESGSTCTAFNDYYSQCL</sequence>
<evidence type="ECO:0000256" key="1">
    <source>
        <dbReference type="ARBA" id="ARBA00000681"/>
    </source>
</evidence>
<evidence type="ECO:0000256" key="9">
    <source>
        <dbReference type="ARBA" id="ARBA00023277"/>
    </source>
</evidence>
<comment type="pathway">
    <text evidence="3">Glycan degradation; xylan degradation.</text>
</comment>
<dbReference type="GO" id="GO:0005576">
    <property type="term" value="C:extracellular region"/>
    <property type="evidence" value="ECO:0007669"/>
    <property type="project" value="UniProtKB-SubCell"/>
</dbReference>
<feature type="domain" description="CBM1" evidence="13">
    <location>
        <begin position="377"/>
        <end position="413"/>
    </location>
</feature>
<dbReference type="GO" id="GO:0045493">
    <property type="term" value="P:xylan catabolic process"/>
    <property type="evidence" value="ECO:0007669"/>
    <property type="project" value="UniProtKB-KW"/>
</dbReference>
<keyword evidence="5" id="KW-0964">Secreted</keyword>
<proteinExistence type="inferred from homology"/>
<dbReference type="OrthoDB" id="3055998at2759"/>
<evidence type="ECO:0000313" key="16">
    <source>
        <dbReference type="Proteomes" id="UP000799776"/>
    </source>
</evidence>
<evidence type="ECO:0000256" key="3">
    <source>
        <dbReference type="ARBA" id="ARBA00004851"/>
    </source>
</evidence>
<keyword evidence="16" id="KW-1185">Reference proteome</keyword>
<dbReference type="GO" id="GO:0031176">
    <property type="term" value="F:endo-1,4-beta-xylanase activity"/>
    <property type="evidence" value="ECO:0007669"/>
    <property type="project" value="UniProtKB-EC"/>
</dbReference>
<evidence type="ECO:0000259" key="14">
    <source>
        <dbReference type="PROSITE" id="PS51760"/>
    </source>
</evidence>
<comment type="similarity">
    <text evidence="4 11">Belongs to the glycosyl hydrolase 10 (cellulase F) family.</text>
</comment>
<dbReference type="Pfam" id="PF00331">
    <property type="entry name" value="Glyco_hydro_10"/>
    <property type="match status" value="1"/>
</dbReference>
<evidence type="ECO:0000256" key="11">
    <source>
        <dbReference type="RuleBase" id="RU361174"/>
    </source>
</evidence>
<evidence type="ECO:0000256" key="2">
    <source>
        <dbReference type="ARBA" id="ARBA00004613"/>
    </source>
</evidence>
<gene>
    <name evidence="15" type="ORF">K490DRAFT_75124</name>
</gene>
<dbReference type="AlphaFoldDB" id="A0A9P4HT29"/>
<evidence type="ECO:0000313" key="15">
    <source>
        <dbReference type="EMBL" id="KAF2085504.1"/>
    </source>
</evidence>
<dbReference type="InterPro" id="IPR000254">
    <property type="entry name" value="CBD"/>
</dbReference>
<evidence type="ECO:0000256" key="4">
    <source>
        <dbReference type="ARBA" id="ARBA00007495"/>
    </source>
</evidence>
<organism evidence="15 16">
    <name type="scientific">Saccharata proteae CBS 121410</name>
    <dbReference type="NCBI Taxonomy" id="1314787"/>
    <lineage>
        <taxon>Eukaryota</taxon>
        <taxon>Fungi</taxon>
        <taxon>Dikarya</taxon>
        <taxon>Ascomycota</taxon>
        <taxon>Pezizomycotina</taxon>
        <taxon>Dothideomycetes</taxon>
        <taxon>Dothideomycetes incertae sedis</taxon>
        <taxon>Botryosphaeriales</taxon>
        <taxon>Saccharataceae</taxon>
        <taxon>Saccharata</taxon>
    </lineage>
</organism>
<keyword evidence="8 11" id="KW-0378">Hydrolase</keyword>
<dbReference type="SUPFAM" id="SSF57180">
    <property type="entry name" value="Cellulose-binding domain"/>
    <property type="match status" value="1"/>
</dbReference>
<comment type="catalytic activity">
    <reaction evidence="1 11">
        <text>Endohydrolysis of (1-&gt;4)-beta-D-xylosidic linkages in xylans.</text>
        <dbReference type="EC" id="3.2.1.8"/>
    </reaction>
</comment>
<dbReference type="InterPro" id="IPR001000">
    <property type="entry name" value="GH10_dom"/>
</dbReference>
<dbReference type="PANTHER" id="PTHR31490">
    <property type="entry name" value="GLYCOSYL HYDROLASE"/>
    <property type="match status" value="1"/>
</dbReference>
<keyword evidence="7 12" id="KW-0732">Signal</keyword>
<evidence type="ECO:0000256" key="7">
    <source>
        <dbReference type="ARBA" id="ARBA00022729"/>
    </source>
</evidence>
<dbReference type="PRINTS" id="PR00134">
    <property type="entry name" value="GLHYDRLASE10"/>
</dbReference>
<protein>
    <recommendedName>
        <fullName evidence="11">Beta-xylanase</fullName>
        <ecNumber evidence="11">3.2.1.8</ecNumber>
    </recommendedName>
</protein>
<evidence type="ECO:0000256" key="10">
    <source>
        <dbReference type="ARBA" id="ARBA00023326"/>
    </source>
</evidence>
<dbReference type="SMART" id="SM00236">
    <property type="entry name" value="fCBD"/>
    <property type="match status" value="1"/>
</dbReference>
<dbReference type="EC" id="3.2.1.8" evidence="11"/>
<feature type="domain" description="GH10" evidence="14">
    <location>
        <begin position="32"/>
        <end position="346"/>
    </location>
</feature>
<dbReference type="InterPro" id="IPR017853">
    <property type="entry name" value="GH"/>
</dbReference>
<feature type="signal peptide" evidence="12">
    <location>
        <begin position="1"/>
        <end position="19"/>
    </location>
</feature>
<evidence type="ECO:0000256" key="5">
    <source>
        <dbReference type="ARBA" id="ARBA00022525"/>
    </source>
</evidence>
<keyword evidence="6" id="KW-0858">Xylan degradation</keyword>
<dbReference type="PROSITE" id="PS51760">
    <property type="entry name" value="GH10_2"/>
    <property type="match status" value="1"/>
</dbReference>
<dbReference type="PROSITE" id="PS00562">
    <property type="entry name" value="CBM1_1"/>
    <property type="match status" value="1"/>
</dbReference>
<dbReference type="InterPro" id="IPR035971">
    <property type="entry name" value="CBD_sf"/>
</dbReference>
<name>A0A9P4HT29_9PEZI</name>
<keyword evidence="11" id="KW-0326">Glycosidase</keyword>
<feature type="chain" id="PRO_5040165778" description="Beta-xylanase" evidence="12">
    <location>
        <begin position="20"/>
        <end position="413"/>
    </location>
</feature>
<dbReference type="PANTHER" id="PTHR31490:SF35">
    <property type="entry name" value="ENDO-1,4-BETA-XYLANASE"/>
    <property type="match status" value="1"/>
</dbReference>
<evidence type="ECO:0000256" key="6">
    <source>
        <dbReference type="ARBA" id="ARBA00022651"/>
    </source>
</evidence>
<dbReference type="PROSITE" id="PS51164">
    <property type="entry name" value="CBM1_2"/>
    <property type="match status" value="1"/>
</dbReference>
<reference evidence="15" key="1">
    <citation type="journal article" date="2020" name="Stud. Mycol.">
        <title>101 Dothideomycetes genomes: a test case for predicting lifestyles and emergence of pathogens.</title>
        <authorList>
            <person name="Haridas S."/>
            <person name="Albert R."/>
            <person name="Binder M."/>
            <person name="Bloem J."/>
            <person name="Labutti K."/>
            <person name="Salamov A."/>
            <person name="Andreopoulos B."/>
            <person name="Baker S."/>
            <person name="Barry K."/>
            <person name="Bills G."/>
            <person name="Bluhm B."/>
            <person name="Cannon C."/>
            <person name="Castanera R."/>
            <person name="Culley D."/>
            <person name="Daum C."/>
            <person name="Ezra D."/>
            <person name="Gonzalez J."/>
            <person name="Henrissat B."/>
            <person name="Kuo A."/>
            <person name="Liang C."/>
            <person name="Lipzen A."/>
            <person name="Lutzoni F."/>
            <person name="Magnuson J."/>
            <person name="Mondo S."/>
            <person name="Nolan M."/>
            <person name="Ohm R."/>
            <person name="Pangilinan J."/>
            <person name="Park H.-J."/>
            <person name="Ramirez L."/>
            <person name="Alfaro M."/>
            <person name="Sun H."/>
            <person name="Tritt A."/>
            <person name="Yoshinaga Y."/>
            <person name="Zwiers L.-H."/>
            <person name="Turgeon B."/>
            <person name="Goodwin S."/>
            <person name="Spatafora J."/>
            <person name="Crous P."/>
            <person name="Grigoriev I."/>
        </authorList>
    </citation>
    <scope>NUCLEOTIDE SEQUENCE</scope>
    <source>
        <strain evidence="15">CBS 121410</strain>
    </source>
</reference>